<evidence type="ECO:0000313" key="5">
    <source>
        <dbReference type="EMBL" id="PRD69486.1"/>
    </source>
</evidence>
<dbReference type="Gene3D" id="1.25.20.10">
    <property type="entry name" value="Bacterial muramidases"/>
    <property type="match status" value="1"/>
</dbReference>
<evidence type="ECO:0000256" key="2">
    <source>
        <dbReference type="ARBA" id="ARBA00022729"/>
    </source>
</evidence>
<dbReference type="Pfam" id="PF01464">
    <property type="entry name" value="SLT"/>
    <property type="match status" value="1"/>
</dbReference>
<sequence length="657" mass="73627">MAGLWSIFTTLSMSTALLGAPATATAQSGPERALQDMREAFRKNDQRTLSAALPRLQGHLLEPLGAYWELRARLESASPDEIRAFLSRWSGSYYEDRLRNDWLLQLGRRGDWNNFRIEQAQYRMNDDREVQCYALLADPQSPHAPAAETVRQLWLGQKEADEGCASAARALLQREELEVDAAWQRARLGMENGRLRVATQAVAMLDKQWAVTVEDIYANPARYLDDKLTALRPRTKELVTLALVRLAVKDYQEAAEQLGKLRWRTQLTDEERSWVWGVVGRQAALKLSPRALDYFNQAQERYLNDEMLAWKTRAALRSADWKQVQGAIAQMGEAQRRDPTWTYWQARALLALQGPDHDGQARALLQRIAGGTGFYEQLAQEALGQVTAVAPAPAPLSPAEKAAAQQNPGLQRALWAIGNGLRSEGVREWNYQTNLHQRGGMNDRELLAAADLACQQQVWDRCINTSERTRSEIDYNQRFPTPHREQVVKRAREVGLDPAYVYGLIRQESRFVTDARSGVGASGLMQVMPATAQWTAKRIGLTDYKPHQIAERDTNILIGTAYLKLALDDFEGSMPMAAAAYNAGPGRPRVWRNGPVLEAPAWIENIPFTETRDYVKKVIANTTHYAALLSGQPQRIGSRLAAIGPRLGNLAPNADLP</sequence>
<dbReference type="InterPro" id="IPR008258">
    <property type="entry name" value="Transglycosylase_SLT_dom_1"/>
</dbReference>
<name>A0A2S9KGC6_9BURK</name>
<dbReference type="EMBL" id="PVLR01000015">
    <property type="protein sequence ID" value="PRD69486.1"/>
    <property type="molecule type" value="Genomic_DNA"/>
</dbReference>
<evidence type="ECO:0000313" key="6">
    <source>
        <dbReference type="Proteomes" id="UP000238326"/>
    </source>
</evidence>
<dbReference type="Gene3D" id="1.10.530.10">
    <property type="match status" value="1"/>
</dbReference>
<feature type="domain" description="Transglycosylase SLT" evidence="4">
    <location>
        <begin position="489"/>
        <end position="592"/>
    </location>
</feature>
<dbReference type="InterPro" id="IPR023346">
    <property type="entry name" value="Lysozyme-like_dom_sf"/>
</dbReference>
<evidence type="ECO:0000259" key="4">
    <source>
        <dbReference type="Pfam" id="PF01464"/>
    </source>
</evidence>
<dbReference type="PANTHER" id="PTHR37423:SF5">
    <property type="entry name" value="SOLUBLE LYTIC MUREIN TRANSGLYCOSYLASE"/>
    <property type="match status" value="1"/>
</dbReference>
<feature type="signal peptide" evidence="3">
    <location>
        <begin position="1"/>
        <end position="26"/>
    </location>
</feature>
<proteinExistence type="inferred from homology"/>
<evidence type="ECO:0000256" key="1">
    <source>
        <dbReference type="ARBA" id="ARBA00007734"/>
    </source>
</evidence>
<gene>
    <name evidence="5" type="ORF">C6P61_06090</name>
</gene>
<dbReference type="SUPFAM" id="SSF48435">
    <property type="entry name" value="Bacterial muramidases"/>
    <property type="match status" value="1"/>
</dbReference>
<dbReference type="CDD" id="cd13401">
    <property type="entry name" value="Slt70-like"/>
    <property type="match status" value="1"/>
</dbReference>
<dbReference type="SUPFAM" id="SSF53955">
    <property type="entry name" value="Lysozyme-like"/>
    <property type="match status" value="1"/>
</dbReference>
<reference evidence="5 6" key="1">
    <citation type="submission" date="2018-03" db="EMBL/GenBank/DDBJ databases">
        <title>Comparative genomics illustrates the genes involved in a hyperalkaliphilic mechanisms of Serpentinomonas isolated from highly-alkaline calcium-rich serpentinized springs.</title>
        <authorList>
            <person name="Suzuki S."/>
            <person name="Ishii S."/>
            <person name="Walworth N."/>
            <person name="Bird L."/>
            <person name="Kuenen J.G."/>
            <person name="Nealson K.H."/>
        </authorList>
    </citation>
    <scope>NUCLEOTIDE SEQUENCE [LARGE SCALE GENOMIC DNA]</scope>
    <source>
        <strain evidence="5 6">83</strain>
    </source>
</reference>
<dbReference type="PANTHER" id="PTHR37423">
    <property type="entry name" value="SOLUBLE LYTIC MUREIN TRANSGLYCOSYLASE-RELATED"/>
    <property type="match status" value="1"/>
</dbReference>
<feature type="chain" id="PRO_5015646597" evidence="3">
    <location>
        <begin position="27"/>
        <end position="657"/>
    </location>
</feature>
<dbReference type="InterPro" id="IPR008939">
    <property type="entry name" value="Lytic_TGlycosylase_superhlx_U"/>
</dbReference>
<evidence type="ECO:0000256" key="3">
    <source>
        <dbReference type="SAM" id="SignalP"/>
    </source>
</evidence>
<dbReference type="GO" id="GO:0042597">
    <property type="term" value="C:periplasmic space"/>
    <property type="evidence" value="ECO:0007669"/>
    <property type="project" value="InterPro"/>
</dbReference>
<keyword evidence="6" id="KW-1185">Reference proteome</keyword>
<accession>A0A2S9KGC6</accession>
<dbReference type="GO" id="GO:0004553">
    <property type="term" value="F:hydrolase activity, hydrolyzing O-glycosyl compounds"/>
    <property type="evidence" value="ECO:0007669"/>
    <property type="project" value="InterPro"/>
</dbReference>
<comment type="similarity">
    <text evidence="1">Belongs to the transglycosylase Slt family.</text>
</comment>
<keyword evidence="2 3" id="KW-0732">Signal</keyword>
<organism evidence="5 6">
    <name type="scientific">Malikia spinosa</name>
    <dbReference type="NCBI Taxonomy" id="86180"/>
    <lineage>
        <taxon>Bacteria</taxon>
        <taxon>Pseudomonadati</taxon>
        <taxon>Pseudomonadota</taxon>
        <taxon>Betaproteobacteria</taxon>
        <taxon>Burkholderiales</taxon>
        <taxon>Comamonadaceae</taxon>
        <taxon>Malikia</taxon>
    </lineage>
</organism>
<dbReference type="Proteomes" id="UP000238326">
    <property type="component" value="Unassembled WGS sequence"/>
</dbReference>
<dbReference type="AlphaFoldDB" id="A0A2S9KGC6"/>
<comment type="caution">
    <text evidence="5">The sequence shown here is derived from an EMBL/GenBank/DDBJ whole genome shotgun (WGS) entry which is preliminary data.</text>
</comment>
<dbReference type="OrthoDB" id="92254at2"/>
<protein>
    <submittedName>
        <fullName evidence="5">Lytic transglycosylase</fullName>
    </submittedName>
</protein>